<feature type="non-terminal residue" evidence="4">
    <location>
        <position position="1"/>
    </location>
</feature>
<keyword evidence="2" id="KW-1015">Disulfide bond</keyword>
<evidence type="ECO:0000313" key="5">
    <source>
        <dbReference type="Proteomes" id="UP001529510"/>
    </source>
</evidence>
<dbReference type="Proteomes" id="UP001529510">
    <property type="component" value="Unassembled WGS sequence"/>
</dbReference>
<evidence type="ECO:0000256" key="2">
    <source>
        <dbReference type="ARBA" id="ARBA00023157"/>
    </source>
</evidence>
<evidence type="ECO:0000256" key="1">
    <source>
        <dbReference type="ARBA" id="ARBA00022729"/>
    </source>
</evidence>
<evidence type="ECO:0000259" key="3">
    <source>
        <dbReference type="Pfam" id="PF23283"/>
    </source>
</evidence>
<organism evidence="4 5">
    <name type="scientific">Cirrhinus mrigala</name>
    <name type="common">Mrigala</name>
    <dbReference type="NCBI Taxonomy" id="683832"/>
    <lineage>
        <taxon>Eukaryota</taxon>
        <taxon>Metazoa</taxon>
        <taxon>Chordata</taxon>
        <taxon>Craniata</taxon>
        <taxon>Vertebrata</taxon>
        <taxon>Euteleostomi</taxon>
        <taxon>Actinopterygii</taxon>
        <taxon>Neopterygii</taxon>
        <taxon>Teleostei</taxon>
        <taxon>Ostariophysi</taxon>
        <taxon>Cypriniformes</taxon>
        <taxon>Cyprinidae</taxon>
        <taxon>Labeoninae</taxon>
        <taxon>Labeonini</taxon>
        <taxon>Cirrhinus</taxon>
    </lineage>
</organism>
<dbReference type="EMBL" id="JAMKFB020000012">
    <property type="protein sequence ID" value="KAL0178938.1"/>
    <property type="molecule type" value="Genomic_DNA"/>
</dbReference>
<proteinExistence type="predicted"/>
<sequence>SCFDLLISYNTDYDPCNNYNTLDNHWRSTQNYWYWYGYINGHDDTLVEWDGWYRLFINGSSAQMPEWCYYYMSCGGYSSLWLGGSHPQLEDGVVTREIYGSRYD</sequence>
<dbReference type="InterPro" id="IPR057774">
    <property type="entry name" value="D8C_UMOD/GP2/OIT3-like"/>
</dbReference>
<dbReference type="AlphaFoldDB" id="A0ABD0PZS0"/>
<feature type="domain" description="UMOD/GP2/OIT3-like D8C" evidence="3">
    <location>
        <begin position="53"/>
        <end position="98"/>
    </location>
</feature>
<comment type="caution">
    <text evidence="4">The sequence shown here is derived from an EMBL/GenBank/DDBJ whole genome shotgun (WGS) entry which is preliminary data.</text>
</comment>
<reference evidence="4 5" key="1">
    <citation type="submission" date="2024-05" db="EMBL/GenBank/DDBJ databases">
        <title>Genome sequencing and assembly of Indian major carp, Cirrhinus mrigala (Hamilton, 1822).</title>
        <authorList>
            <person name="Mohindra V."/>
            <person name="Chowdhury L.M."/>
            <person name="Lal K."/>
            <person name="Jena J.K."/>
        </authorList>
    </citation>
    <scope>NUCLEOTIDE SEQUENCE [LARGE SCALE GENOMIC DNA]</scope>
    <source>
        <strain evidence="4">CM1030</strain>
        <tissue evidence="4">Blood</tissue>
    </source>
</reference>
<name>A0ABD0PZS0_CIRMR</name>
<evidence type="ECO:0000313" key="4">
    <source>
        <dbReference type="EMBL" id="KAL0178938.1"/>
    </source>
</evidence>
<feature type="non-terminal residue" evidence="4">
    <location>
        <position position="104"/>
    </location>
</feature>
<accession>A0ABD0PZS0</accession>
<keyword evidence="1" id="KW-0732">Signal</keyword>
<protein>
    <recommendedName>
        <fullName evidence="3">UMOD/GP2/OIT3-like D8C domain-containing protein</fullName>
    </recommendedName>
</protein>
<gene>
    <name evidence="4" type="ORF">M9458_024380</name>
</gene>
<keyword evidence="5" id="KW-1185">Reference proteome</keyword>
<dbReference type="Pfam" id="PF23283">
    <property type="entry name" value="D8C_UMOD"/>
    <property type="match status" value="1"/>
</dbReference>